<proteinExistence type="predicted"/>
<dbReference type="Proteomes" id="UP000236520">
    <property type="component" value="Unassembled WGS sequence"/>
</dbReference>
<dbReference type="RefSeq" id="WP_214609375.1">
    <property type="nucleotide sequence ID" value="NZ_LJIW01000002.1"/>
</dbReference>
<protein>
    <recommendedName>
        <fullName evidence="1">DUF397 domain-containing protein</fullName>
    </recommendedName>
</protein>
<name>A0A2J7YZL9_STRMQ</name>
<evidence type="ECO:0000313" key="3">
    <source>
        <dbReference type="Proteomes" id="UP000236520"/>
    </source>
</evidence>
<evidence type="ECO:0000313" key="2">
    <source>
        <dbReference type="EMBL" id="PNG93472.1"/>
    </source>
</evidence>
<dbReference type="InterPro" id="IPR007278">
    <property type="entry name" value="DUF397"/>
</dbReference>
<evidence type="ECO:0000259" key="1">
    <source>
        <dbReference type="Pfam" id="PF04149"/>
    </source>
</evidence>
<reference evidence="2 3" key="1">
    <citation type="submission" date="2015-09" db="EMBL/GenBank/DDBJ databases">
        <title>Genome sequence, genome mining and natural product profiling of a biocontrol bacterium Streptomyces malaysiensis F913.</title>
        <authorList>
            <person name="Xu Y."/>
            <person name="Wei J."/>
            <person name="Xie J."/>
            <person name="Li T."/>
            <person name="Zhou Z."/>
        </authorList>
    </citation>
    <scope>NUCLEOTIDE SEQUENCE [LARGE SCALE GENOMIC DNA]</scope>
    <source>
        <strain evidence="2 3">F913</strain>
    </source>
</reference>
<sequence>MSRPHPALRATDLSGACWRKSSYSGGANDCVEIADLTDTAYAVVAIRDSKEPHGPALLVAPDSFEAFIRHVTRDRSER</sequence>
<comment type="caution">
    <text evidence="2">The sequence shown here is derived from an EMBL/GenBank/DDBJ whole genome shotgun (WGS) entry which is preliminary data.</text>
</comment>
<dbReference type="AlphaFoldDB" id="A0A2J7YZL9"/>
<accession>A0A2J7YZL9</accession>
<dbReference type="EMBL" id="LJIW01000002">
    <property type="protein sequence ID" value="PNG93472.1"/>
    <property type="molecule type" value="Genomic_DNA"/>
</dbReference>
<feature type="domain" description="DUF397" evidence="1">
    <location>
        <begin position="17"/>
        <end position="71"/>
    </location>
</feature>
<gene>
    <name evidence="2" type="ORF">SMF913_28937</name>
</gene>
<organism evidence="2 3">
    <name type="scientific">Streptomyces malaysiensis</name>
    <dbReference type="NCBI Taxonomy" id="92644"/>
    <lineage>
        <taxon>Bacteria</taxon>
        <taxon>Bacillati</taxon>
        <taxon>Actinomycetota</taxon>
        <taxon>Actinomycetes</taxon>
        <taxon>Kitasatosporales</taxon>
        <taxon>Streptomycetaceae</taxon>
        <taxon>Streptomyces</taxon>
        <taxon>Streptomyces violaceusniger group</taxon>
    </lineage>
</organism>
<keyword evidence="3" id="KW-1185">Reference proteome</keyword>
<dbReference type="Pfam" id="PF04149">
    <property type="entry name" value="DUF397"/>
    <property type="match status" value="1"/>
</dbReference>